<dbReference type="Proteomes" id="UP000009022">
    <property type="component" value="Unassembled WGS sequence"/>
</dbReference>
<keyword evidence="8" id="KW-0807">Transducer</keyword>
<feature type="transmembrane region" description="Helical" evidence="9">
    <location>
        <begin position="18"/>
        <end position="40"/>
    </location>
</feature>
<gene>
    <name evidence="11" type="ORF">TRIADDRAFT_55699</name>
</gene>
<keyword evidence="2" id="KW-1003">Cell membrane</keyword>
<reference evidence="11 12" key="1">
    <citation type="journal article" date="2008" name="Nature">
        <title>The Trichoplax genome and the nature of placozoans.</title>
        <authorList>
            <person name="Srivastava M."/>
            <person name="Begovic E."/>
            <person name="Chapman J."/>
            <person name="Putnam N.H."/>
            <person name="Hellsten U."/>
            <person name="Kawashima T."/>
            <person name="Kuo A."/>
            <person name="Mitros T."/>
            <person name="Salamov A."/>
            <person name="Carpenter M.L."/>
            <person name="Signorovitch A.Y."/>
            <person name="Moreno M.A."/>
            <person name="Kamm K."/>
            <person name="Grimwood J."/>
            <person name="Schmutz J."/>
            <person name="Shapiro H."/>
            <person name="Grigoriev I.V."/>
            <person name="Buss L.W."/>
            <person name="Schierwater B."/>
            <person name="Dellaporta S.L."/>
            <person name="Rokhsar D.S."/>
        </authorList>
    </citation>
    <scope>NUCLEOTIDE SEQUENCE [LARGE SCALE GENOMIC DNA]</scope>
    <source>
        <strain evidence="11 12">Grell-BS-1999</strain>
    </source>
</reference>
<comment type="subcellular location">
    <subcellularLocation>
        <location evidence="1">Cell membrane</location>
        <topology evidence="1">Multi-pass membrane protein</topology>
    </subcellularLocation>
</comment>
<feature type="transmembrane region" description="Helical" evidence="9">
    <location>
        <begin position="126"/>
        <end position="147"/>
    </location>
</feature>
<dbReference type="HOGENOM" id="CLU_009579_5_0_1"/>
<dbReference type="KEGG" id="tad:TRIADDRAFT_55699"/>
<dbReference type="CDD" id="cd00637">
    <property type="entry name" value="7tm_classA_rhodopsin-like"/>
    <property type="match status" value="1"/>
</dbReference>
<dbReference type="eggNOG" id="KOG3656">
    <property type="taxonomic scope" value="Eukaryota"/>
</dbReference>
<evidence type="ECO:0000256" key="3">
    <source>
        <dbReference type="ARBA" id="ARBA00022692"/>
    </source>
</evidence>
<name>B3RVL9_TRIAD</name>
<dbReference type="PROSITE" id="PS50262">
    <property type="entry name" value="G_PROTEIN_RECEP_F1_2"/>
    <property type="match status" value="1"/>
</dbReference>
<sequence length="381" mass="43755">MATPYNATVELQRQLRYVIFYEIIGVVIILTNSPLIYVILSQHRLRNLHNLMICSMSFCAIFFALLYCLPYIFTIFYRESLFCSISVPIRNFLTIAISLHLCIIAVDKALIIGFPLHYPSLSNKKLMVVLIMIIWLIAVAAGFYPLFTFRTRYKIENNLSCVTTVSLDHEIPYHWFFYSTLICLPVICMIISYSYIYCIAMQQWKKILDHQLLINDDTPAQRRRRKIGLHFKTAIPLIAITGAFILMHLPFYICSAISYAMVPLVTMRPINIDDRLSYLKILGNLVRAMAVLKEVAYAYPAVNPFLYAYFDIAIRSVVVKVFTIRRDRSFADTRRTTAAAPLNPPQEIAMKRRSTLPNGDQIQRNTIDEAIVESCGQNGSS</sequence>
<dbReference type="InterPro" id="IPR000276">
    <property type="entry name" value="GPCR_Rhodpsn"/>
</dbReference>
<evidence type="ECO:0000256" key="8">
    <source>
        <dbReference type="ARBA" id="ARBA00023224"/>
    </source>
</evidence>
<dbReference type="AlphaFoldDB" id="B3RVL9"/>
<evidence type="ECO:0000313" key="12">
    <source>
        <dbReference type="Proteomes" id="UP000009022"/>
    </source>
</evidence>
<dbReference type="InterPro" id="IPR050569">
    <property type="entry name" value="TAAR"/>
</dbReference>
<keyword evidence="3 9" id="KW-0812">Transmembrane</keyword>
<dbReference type="InterPro" id="IPR017452">
    <property type="entry name" value="GPCR_Rhodpsn_7TM"/>
</dbReference>
<dbReference type="Gene3D" id="1.20.1070.10">
    <property type="entry name" value="Rhodopsin 7-helix transmembrane proteins"/>
    <property type="match status" value="1"/>
</dbReference>
<evidence type="ECO:0000256" key="9">
    <source>
        <dbReference type="SAM" id="Phobius"/>
    </source>
</evidence>
<dbReference type="GeneID" id="6752769"/>
<protein>
    <recommendedName>
        <fullName evidence="10">G-protein coupled receptors family 1 profile domain-containing protein</fullName>
    </recommendedName>
</protein>
<dbReference type="PANTHER" id="PTHR24249:SF372">
    <property type="entry name" value="G-PROTEIN COUPLED RECEPTORS FAMILY 1 PROFILE DOMAIN-CONTAINING PROTEIN"/>
    <property type="match status" value="1"/>
</dbReference>
<evidence type="ECO:0000256" key="6">
    <source>
        <dbReference type="ARBA" id="ARBA00023136"/>
    </source>
</evidence>
<dbReference type="EMBL" id="DS985244">
    <property type="protein sequence ID" value="EDV25523.1"/>
    <property type="molecule type" value="Genomic_DNA"/>
</dbReference>
<evidence type="ECO:0000256" key="4">
    <source>
        <dbReference type="ARBA" id="ARBA00022989"/>
    </source>
</evidence>
<evidence type="ECO:0000259" key="10">
    <source>
        <dbReference type="PROSITE" id="PS50262"/>
    </source>
</evidence>
<dbReference type="PANTHER" id="PTHR24249">
    <property type="entry name" value="HISTAMINE RECEPTOR-RELATED G-PROTEIN COUPLED RECEPTOR"/>
    <property type="match status" value="1"/>
</dbReference>
<keyword evidence="12" id="KW-1185">Reference proteome</keyword>
<evidence type="ECO:0000313" key="11">
    <source>
        <dbReference type="EMBL" id="EDV25523.1"/>
    </source>
</evidence>
<dbReference type="PhylomeDB" id="B3RVL9"/>
<feature type="domain" description="G-protein coupled receptors family 1 profile" evidence="10">
    <location>
        <begin position="31"/>
        <end position="307"/>
    </location>
</feature>
<dbReference type="PRINTS" id="PR00237">
    <property type="entry name" value="GPCRRHODOPSN"/>
</dbReference>
<dbReference type="Pfam" id="PF00001">
    <property type="entry name" value="7tm_1"/>
    <property type="match status" value="1"/>
</dbReference>
<evidence type="ECO:0000256" key="1">
    <source>
        <dbReference type="ARBA" id="ARBA00004651"/>
    </source>
</evidence>
<keyword evidence="4 9" id="KW-1133">Transmembrane helix</keyword>
<evidence type="ECO:0000256" key="5">
    <source>
        <dbReference type="ARBA" id="ARBA00023040"/>
    </source>
</evidence>
<dbReference type="GO" id="GO:0004930">
    <property type="term" value="F:G protein-coupled receptor activity"/>
    <property type="evidence" value="ECO:0000318"/>
    <property type="project" value="GO_Central"/>
</dbReference>
<feature type="transmembrane region" description="Helical" evidence="9">
    <location>
        <begin position="175"/>
        <end position="196"/>
    </location>
</feature>
<keyword evidence="7" id="KW-0675">Receptor</keyword>
<keyword evidence="5" id="KW-0297">G-protein coupled receptor</keyword>
<dbReference type="GO" id="GO:0007186">
    <property type="term" value="P:G protein-coupled receptor signaling pathway"/>
    <property type="evidence" value="ECO:0000318"/>
    <property type="project" value="GO_Central"/>
</dbReference>
<dbReference type="RefSeq" id="XP_002111556.1">
    <property type="nucleotide sequence ID" value="XM_002111520.1"/>
</dbReference>
<proteinExistence type="predicted"/>
<evidence type="ECO:0000256" key="2">
    <source>
        <dbReference type="ARBA" id="ARBA00022475"/>
    </source>
</evidence>
<feature type="transmembrane region" description="Helical" evidence="9">
    <location>
        <begin position="93"/>
        <end position="114"/>
    </location>
</feature>
<feature type="transmembrane region" description="Helical" evidence="9">
    <location>
        <begin position="233"/>
        <end position="253"/>
    </location>
</feature>
<dbReference type="InParanoid" id="B3RVL9"/>
<evidence type="ECO:0000256" key="7">
    <source>
        <dbReference type="ARBA" id="ARBA00023170"/>
    </source>
</evidence>
<dbReference type="CTD" id="6752769"/>
<keyword evidence="6 9" id="KW-0472">Membrane</keyword>
<organism evidence="11 12">
    <name type="scientific">Trichoplax adhaerens</name>
    <name type="common">Trichoplax reptans</name>
    <dbReference type="NCBI Taxonomy" id="10228"/>
    <lineage>
        <taxon>Eukaryota</taxon>
        <taxon>Metazoa</taxon>
        <taxon>Placozoa</taxon>
        <taxon>Uniplacotomia</taxon>
        <taxon>Trichoplacea</taxon>
        <taxon>Trichoplacidae</taxon>
        <taxon>Trichoplax</taxon>
    </lineage>
</organism>
<feature type="transmembrane region" description="Helical" evidence="9">
    <location>
        <begin position="52"/>
        <end position="73"/>
    </location>
</feature>
<dbReference type="SUPFAM" id="SSF81321">
    <property type="entry name" value="Family A G protein-coupled receptor-like"/>
    <property type="match status" value="1"/>
</dbReference>
<accession>B3RVL9</accession>
<dbReference type="OrthoDB" id="9046662at2759"/>
<dbReference type="GO" id="GO:0005886">
    <property type="term" value="C:plasma membrane"/>
    <property type="evidence" value="ECO:0000318"/>
    <property type="project" value="GO_Central"/>
</dbReference>